<name>A0A8H6S6Q4_9AGAR</name>
<keyword evidence="2" id="KW-1185">Reference proteome</keyword>
<comment type="caution">
    <text evidence="1">The sequence shown here is derived from an EMBL/GenBank/DDBJ whole genome shotgun (WGS) entry which is preliminary data.</text>
</comment>
<organism evidence="1 2">
    <name type="scientific">Mycena indigotica</name>
    <dbReference type="NCBI Taxonomy" id="2126181"/>
    <lineage>
        <taxon>Eukaryota</taxon>
        <taxon>Fungi</taxon>
        <taxon>Dikarya</taxon>
        <taxon>Basidiomycota</taxon>
        <taxon>Agaricomycotina</taxon>
        <taxon>Agaricomycetes</taxon>
        <taxon>Agaricomycetidae</taxon>
        <taxon>Agaricales</taxon>
        <taxon>Marasmiineae</taxon>
        <taxon>Mycenaceae</taxon>
        <taxon>Mycena</taxon>
    </lineage>
</organism>
<dbReference type="OrthoDB" id="4743193at2759"/>
<dbReference type="GeneID" id="59350239"/>
<dbReference type="RefSeq" id="XP_037215555.1">
    <property type="nucleotide sequence ID" value="XM_037367723.1"/>
</dbReference>
<evidence type="ECO:0000313" key="1">
    <source>
        <dbReference type="EMBL" id="KAF7293392.1"/>
    </source>
</evidence>
<reference evidence="1" key="1">
    <citation type="submission" date="2020-05" db="EMBL/GenBank/DDBJ databases">
        <title>Mycena genomes resolve the evolution of fungal bioluminescence.</title>
        <authorList>
            <person name="Tsai I.J."/>
        </authorList>
    </citation>
    <scope>NUCLEOTIDE SEQUENCE</scope>
    <source>
        <strain evidence="1">171206Taipei</strain>
    </source>
</reference>
<gene>
    <name evidence="1" type="ORF">MIND_01116200</name>
</gene>
<dbReference type="AlphaFoldDB" id="A0A8H6S6Q4"/>
<dbReference type="Proteomes" id="UP000636479">
    <property type="component" value="Unassembled WGS sequence"/>
</dbReference>
<dbReference type="EMBL" id="JACAZF010000010">
    <property type="protein sequence ID" value="KAF7293392.1"/>
    <property type="molecule type" value="Genomic_DNA"/>
</dbReference>
<accession>A0A8H6S6Q4</accession>
<sequence>MALQMEKHAPTFWMALSKLLSPSDEQLHLQARKRTEYRKREGKSVVDTAAMELDGIAEGEDEATEVETREDVLERQRVARVRMKQVVCVSIIMNNRNLHCNTLQTLVGVFLHACNAPESVLNFASHIGVSNSPSTNDTTITSLSEDSTTVVRESTTKGESGFSYDNVDINLKHSFSSVEHPTVSLIHMTSRMSFPLQHLKPGDLDCASELWRRSDLNPHRKPEDKY</sequence>
<protein>
    <submittedName>
        <fullName evidence="1">Uncharacterized protein</fullName>
    </submittedName>
</protein>
<proteinExistence type="predicted"/>
<evidence type="ECO:0000313" key="2">
    <source>
        <dbReference type="Proteomes" id="UP000636479"/>
    </source>
</evidence>